<sequence length="190" mass="21415">MINVARIIQKIKEKALREGDIQDAVSETVFQKVFKILQRKIPEYYPVAAPDEIQLSLVNSLCKYFRIKRQAEMVFPEEFILHAIQEKPQETIAIQAVPSSIETQIIAPQPETPLVNQSALAPQQHQTVASFNGLTALQWVAICNNSPDVSKMMYEDFRAATGQDTSSAESSTHHKCSENPQENQQHPMPN</sequence>
<dbReference type="Proteomes" id="UP000297910">
    <property type="component" value="Unassembled WGS sequence"/>
</dbReference>
<accession>A0A4Z1FE67</accession>
<feature type="compositionally biased region" description="Polar residues" evidence="1">
    <location>
        <begin position="178"/>
        <end position="190"/>
    </location>
</feature>
<organism evidence="2 3">
    <name type="scientific">Botrytis paeoniae</name>
    <dbReference type="NCBI Taxonomy" id="278948"/>
    <lineage>
        <taxon>Eukaryota</taxon>
        <taxon>Fungi</taxon>
        <taxon>Dikarya</taxon>
        <taxon>Ascomycota</taxon>
        <taxon>Pezizomycotina</taxon>
        <taxon>Leotiomycetes</taxon>
        <taxon>Helotiales</taxon>
        <taxon>Sclerotiniaceae</taxon>
        <taxon>Botrytis</taxon>
    </lineage>
</organism>
<evidence type="ECO:0000313" key="3">
    <source>
        <dbReference type="Proteomes" id="UP000297910"/>
    </source>
</evidence>
<dbReference type="EMBL" id="PQXI01000209">
    <property type="protein sequence ID" value="TGO21599.1"/>
    <property type="molecule type" value="Genomic_DNA"/>
</dbReference>
<protein>
    <submittedName>
        <fullName evidence="2">Uncharacterized protein</fullName>
    </submittedName>
</protein>
<reference evidence="2 3" key="1">
    <citation type="submission" date="2017-12" db="EMBL/GenBank/DDBJ databases">
        <title>Comparative genomics of Botrytis spp.</title>
        <authorList>
            <person name="Valero-Jimenez C.A."/>
            <person name="Tapia P."/>
            <person name="Veloso J."/>
            <person name="Silva-Moreno E."/>
            <person name="Staats M."/>
            <person name="Valdes J.H."/>
            <person name="Van Kan J.A.L."/>
        </authorList>
    </citation>
    <scope>NUCLEOTIDE SEQUENCE [LARGE SCALE GENOMIC DNA]</scope>
    <source>
        <strain evidence="2 3">Bp0003</strain>
    </source>
</reference>
<gene>
    <name evidence="2" type="ORF">BPAE_0210g00040</name>
</gene>
<comment type="caution">
    <text evidence="2">The sequence shown here is derived from an EMBL/GenBank/DDBJ whole genome shotgun (WGS) entry which is preliminary data.</text>
</comment>
<dbReference type="AlphaFoldDB" id="A0A4Z1FE67"/>
<proteinExistence type="predicted"/>
<evidence type="ECO:0000313" key="2">
    <source>
        <dbReference type="EMBL" id="TGO21599.1"/>
    </source>
</evidence>
<name>A0A4Z1FE67_9HELO</name>
<feature type="region of interest" description="Disordered" evidence="1">
    <location>
        <begin position="160"/>
        <end position="190"/>
    </location>
</feature>
<keyword evidence="3" id="KW-1185">Reference proteome</keyword>
<evidence type="ECO:0000256" key="1">
    <source>
        <dbReference type="SAM" id="MobiDB-lite"/>
    </source>
</evidence>